<name>A0ABQ2VIH6_9PSEU</name>
<gene>
    <name evidence="1" type="ORF">GCM10010178_89390</name>
</gene>
<reference evidence="2" key="1">
    <citation type="journal article" date="2019" name="Int. J. Syst. Evol. Microbiol.">
        <title>The Global Catalogue of Microorganisms (GCM) 10K type strain sequencing project: providing services to taxonomists for standard genome sequencing and annotation.</title>
        <authorList>
            <consortium name="The Broad Institute Genomics Platform"/>
            <consortium name="The Broad Institute Genome Sequencing Center for Infectious Disease"/>
            <person name="Wu L."/>
            <person name="Ma J."/>
        </authorList>
    </citation>
    <scope>NUCLEOTIDE SEQUENCE [LARGE SCALE GENOMIC DNA]</scope>
    <source>
        <strain evidence="2">JCM 3296</strain>
    </source>
</reference>
<sequence>MRKIRRTRPSTSGEPDITIEITTRLYRPALVRAWDRLHPKLTSRTAWAGHAGALPIMEGTVILL</sequence>
<protein>
    <recommendedName>
        <fullName evidence="3">Activator of Hsp90 ATPase homolog 1-like protein</fullName>
    </recommendedName>
</protein>
<proteinExistence type="predicted"/>
<evidence type="ECO:0000313" key="2">
    <source>
        <dbReference type="Proteomes" id="UP000649573"/>
    </source>
</evidence>
<dbReference type="RefSeq" id="WP_189259872.1">
    <property type="nucleotide sequence ID" value="NZ_BMRE01000095.1"/>
</dbReference>
<accession>A0ABQ2VIH6</accession>
<comment type="caution">
    <text evidence="1">The sequence shown here is derived from an EMBL/GenBank/DDBJ whole genome shotgun (WGS) entry which is preliminary data.</text>
</comment>
<organism evidence="1 2">
    <name type="scientific">Lentzea flava</name>
    <dbReference type="NCBI Taxonomy" id="103732"/>
    <lineage>
        <taxon>Bacteria</taxon>
        <taxon>Bacillati</taxon>
        <taxon>Actinomycetota</taxon>
        <taxon>Actinomycetes</taxon>
        <taxon>Pseudonocardiales</taxon>
        <taxon>Pseudonocardiaceae</taxon>
        <taxon>Lentzea</taxon>
    </lineage>
</organism>
<dbReference type="Proteomes" id="UP000649573">
    <property type="component" value="Unassembled WGS sequence"/>
</dbReference>
<dbReference type="EMBL" id="BMRE01000095">
    <property type="protein sequence ID" value="GGU85362.1"/>
    <property type="molecule type" value="Genomic_DNA"/>
</dbReference>
<evidence type="ECO:0008006" key="3">
    <source>
        <dbReference type="Google" id="ProtNLM"/>
    </source>
</evidence>
<keyword evidence="2" id="KW-1185">Reference proteome</keyword>
<evidence type="ECO:0000313" key="1">
    <source>
        <dbReference type="EMBL" id="GGU85362.1"/>
    </source>
</evidence>